<organism evidence="2 3">
    <name type="scientific">Haloglomus irregulare</name>
    <dbReference type="NCBI Taxonomy" id="2234134"/>
    <lineage>
        <taxon>Archaea</taxon>
        <taxon>Methanobacteriati</taxon>
        <taxon>Methanobacteriota</taxon>
        <taxon>Stenosarchaea group</taxon>
        <taxon>Halobacteria</taxon>
        <taxon>Halobacteriales</taxon>
        <taxon>Natronomonadaceae</taxon>
        <taxon>Haloglomus</taxon>
    </lineage>
</organism>
<reference evidence="2 3" key="1">
    <citation type="submission" date="2018-06" db="EMBL/GenBank/DDBJ databases">
        <title>Natronomonas sp. F16-60 a new haloarchaeon isolated from a solar saltern of Isla Cristina, Huelva, Spain.</title>
        <authorList>
            <person name="Duran-Viseras A."/>
            <person name="Sanchez-Porro C."/>
            <person name="Ventosa A."/>
        </authorList>
    </citation>
    <scope>NUCLEOTIDE SEQUENCE [LARGE SCALE GENOMIC DNA]</scope>
    <source>
        <strain evidence="2 3">F16-60</strain>
    </source>
</reference>
<dbReference type="SMART" id="SM00387">
    <property type="entry name" value="HATPase_c"/>
    <property type="match status" value="1"/>
</dbReference>
<dbReference type="EMBL" id="QMDX01000010">
    <property type="protein sequence ID" value="TSD09754.1"/>
    <property type="molecule type" value="Genomic_DNA"/>
</dbReference>
<dbReference type="InterPro" id="IPR036890">
    <property type="entry name" value="HATPase_C_sf"/>
</dbReference>
<dbReference type="Pfam" id="PF02518">
    <property type="entry name" value="HATPase_c"/>
    <property type="match status" value="1"/>
</dbReference>
<gene>
    <name evidence="2" type="ORF">DP107_13910</name>
</gene>
<accession>A0A554MXA2</accession>
<comment type="caution">
    <text evidence="2">The sequence shown here is derived from an EMBL/GenBank/DDBJ whole genome shotgun (WGS) entry which is preliminary data.</text>
</comment>
<dbReference type="AlphaFoldDB" id="A0A554MXA2"/>
<protein>
    <recommendedName>
        <fullName evidence="1">Histidine kinase/HSP90-like ATPase domain-containing protein</fullName>
    </recommendedName>
</protein>
<feature type="domain" description="Histidine kinase/HSP90-like ATPase" evidence="1">
    <location>
        <begin position="29"/>
        <end position="135"/>
    </location>
</feature>
<dbReference type="Gene3D" id="3.30.565.10">
    <property type="entry name" value="Histidine kinase-like ATPase, C-terminal domain"/>
    <property type="match status" value="1"/>
</dbReference>
<proteinExistence type="predicted"/>
<name>A0A554MXA2_9EURY</name>
<dbReference type="CDD" id="cd00075">
    <property type="entry name" value="HATPase"/>
    <property type="match status" value="1"/>
</dbReference>
<evidence type="ECO:0000259" key="1">
    <source>
        <dbReference type="SMART" id="SM00387"/>
    </source>
</evidence>
<dbReference type="Proteomes" id="UP000319894">
    <property type="component" value="Unassembled WGS sequence"/>
</dbReference>
<evidence type="ECO:0000313" key="3">
    <source>
        <dbReference type="Proteomes" id="UP000319894"/>
    </source>
</evidence>
<dbReference type="InterPro" id="IPR003594">
    <property type="entry name" value="HATPase_dom"/>
</dbReference>
<dbReference type="InParanoid" id="A0A554MXA2"/>
<keyword evidence="3" id="KW-1185">Reference proteome</keyword>
<sequence>MSDPVADASVVSLAGTVGDRAAELAAVSETARDLNEAVTAATDATGRASAFDPDRGGWAWVRIADDGPGIPERERVVIEAGTEIIQLVYGRGLGLWLVKRPVQSHGGGLRIDLPGAEEPAGARGSTVTLLLPRAG</sequence>
<evidence type="ECO:0000313" key="2">
    <source>
        <dbReference type="EMBL" id="TSD09754.1"/>
    </source>
</evidence>
<dbReference type="RefSeq" id="WP_144262759.1">
    <property type="nucleotide sequence ID" value="NZ_QMDX01000010.1"/>
</dbReference>
<dbReference type="SUPFAM" id="SSF55874">
    <property type="entry name" value="ATPase domain of HSP90 chaperone/DNA topoisomerase II/histidine kinase"/>
    <property type="match status" value="1"/>
</dbReference>